<organism evidence="1 2">
    <name type="scientific">Hymenobacter arizonensis</name>
    <name type="common">Siccationidurans arizonensis</name>
    <dbReference type="NCBI Taxonomy" id="1227077"/>
    <lineage>
        <taxon>Bacteria</taxon>
        <taxon>Pseudomonadati</taxon>
        <taxon>Bacteroidota</taxon>
        <taxon>Cytophagia</taxon>
        <taxon>Cytophagales</taxon>
        <taxon>Hymenobacteraceae</taxon>
        <taxon>Hymenobacter</taxon>
    </lineage>
</organism>
<evidence type="ECO:0000313" key="2">
    <source>
        <dbReference type="Proteomes" id="UP000199029"/>
    </source>
</evidence>
<proteinExistence type="predicted"/>
<dbReference type="OrthoDB" id="3468002at2"/>
<evidence type="ECO:0000313" key="1">
    <source>
        <dbReference type="EMBL" id="SFQ53263.1"/>
    </source>
</evidence>
<dbReference type="Proteomes" id="UP000199029">
    <property type="component" value="Unassembled WGS sequence"/>
</dbReference>
<accession>A0A1I5Z9Z1</accession>
<keyword evidence="2" id="KW-1185">Reference proteome</keyword>
<sequence length="179" mass="20290">MSDNSISIVSKISDYPANRLKAQQILDWLISEDIVERELSTCVLSSELGYAIAKGASLITDMPQNLPMNLAVNGLEIIVKRTVFDTGGNGVESIICPKCSKDIVENDWDLESWSNSEIDKLLCPQCEALSDINQYCFVPDWGFSNLGFKFWNWPELSPEFIANFEKRLECKVRVVYQRI</sequence>
<gene>
    <name evidence="1" type="ORF">SAMN04515668_2863</name>
</gene>
<name>A0A1I5Z9Z1_HYMAR</name>
<protein>
    <submittedName>
        <fullName evidence="1">Uncharacterized protein</fullName>
    </submittedName>
</protein>
<dbReference type="EMBL" id="FOXS01000003">
    <property type="protein sequence ID" value="SFQ53263.1"/>
    <property type="molecule type" value="Genomic_DNA"/>
</dbReference>
<dbReference type="AlphaFoldDB" id="A0A1I5Z9Z1"/>
<reference evidence="2" key="1">
    <citation type="submission" date="2016-10" db="EMBL/GenBank/DDBJ databases">
        <authorList>
            <person name="Varghese N."/>
            <person name="Submissions S."/>
        </authorList>
    </citation>
    <scope>NUCLEOTIDE SEQUENCE [LARGE SCALE GENOMIC DNA]</scope>
    <source>
        <strain evidence="2">OR362-8,ATCC BAA-1266,JCM 13504</strain>
    </source>
</reference>
<dbReference type="RefSeq" id="WP_092674471.1">
    <property type="nucleotide sequence ID" value="NZ_FOXS01000003.1"/>
</dbReference>